<keyword evidence="4 5" id="KW-0269">Exonuclease</keyword>
<comment type="function">
    <text evidence="5">Bidirectionally degrades single-stranded DNA into large acid-insoluble oligonucleotides, which are then degraded further into small acid-soluble oligonucleotides.</text>
</comment>
<dbReference type="CDD" id="cd04489">
    <property type="entry name" value="ExoVII_LU_OBF"/>
    <property type="match status" value="1"/>
</dbReference>
<dbReference type="GO" id="GO:0005737">
    <property type="term" value="C:cytoplasm"/>
    <property type="evidence" value="ECO:0007669"/>
    <property type="project" value="UniProtKB-SubCell"/>
</dbReference>
<comment type="subunit">
    <text evidence="5">Heterooligomer composed of large and small subunits.</text>
</comment>
<evidence type="ECO:0000256" key="4">
    <source>
        <dbReference type="ARBA" id="ARBA00022839"/>
    </source>
</evidence>
<evidence type="ECO:0000259" key="6">
    <source>
        <dbReference type="Pfam" id="PF02601"/>
    </source>
</evidence>
<dbReference type="EMBL" id="VNIM01000011">
    <property type="protein sequence ID" value="TVV76339.1"/>
    <property type="molecule type" value="Genomic_DNA"/>
</dbReference>
<dbReference type="Pfam" id="PF02601">
    <property type="entry name" value="Exonuc_VII_L"/>
    <property type="match status" value="2"/>
</dbReference>
<comment type="subcellular location">
    <subcellularLocation>
        <location evidence="5">Cytoplasm</location>
    </subcellularLocation>
</comment>
<feature type="domain" description="Exonuclease VII large subunit C-terminal" evidence="6">
    <location>
        <begin position="140"/>
        <end position="385"/>
    </location>
</feature>
<dbReference type="Pfam" id="PF13742">
    <property type="entry name" value="tRNA_anti_2"/>
    <property type="match status" value="1"/>
</dbReference>
<sequence length="588" mass="62842">MSSPASLDARLLAEAAPGDNAPALSVSELSGALKRSVEDAFGHVRVRGEISGFKRVASGHCYLTLKDDRAVIDGVIWKGNAGTLAFRPEDGVEVIATGKLTTYPGRSKYQIVIDRMEIAGAGALMALLDQRRRALAAEGLFDADAKRALPFLPRVIGVVTSPTGAVIRDILHRLADRCPTHVLLWPVIVQGEGAAAQIAAAVRGFDALPADGPIPRPDLVIVARGGGSIEDLWAFNEEAVVRAVAACTIPTISAVGHETDTTLCDFAADRRAPTPTAAAEMAVPVRAELRATLRELGARTARCANRYRDHAAERLAATARRLPAPDRLLGTQRQRLDDLGERLPRALSRRLALARGELAHAAGALRPRLLGDRIGQAGQRLAAARFRPVLIERSLADRRALLADQRERLPRAFSQGLVQARGELAQAAAALRPRLLADRLARDRAALARDAGRLPEAFGRRLTLARGELAHVSATLRPRLLADRAARSATALGAVRLRPALVERPLAEARTALDRLWRLAESLAPDKPLQRGYAWVERRQGGVVATAAAAKAAGALVLHFADGKVAARVERGGTTAYVAPKPEQPTLL</sequence>
<comment type="similarity">
    <text evidence="5">Belongs to the XseA family.</text>
</comment>
<dbReference type="GO" id="GO:0003676">
    <property type="term" value="F:nucleic acid binding"/>
    <property type="evidence" value="ECO:0007669"/>
    <property type="project" value="InterPro"/>
</dbReference>
<protein>
    <recommendedName>
        <fullName evidence="5">Exodeoxyribonuclease 7 large subunit</fullName>
        <ecNumber evidence="5">3.1.11.6</ecNumber>
    </recommendedName>
    <alternativeName>
        <fullName evidence="5">Exodeoxyribonuclease VII large subunit</fullName>
        <shortName evidence="5">Exonuclease VII large subunit</shortName>
    </alternativeName>
</protein>
<dbReference type="EC" id="3.1.11.6" evidence="5"/>
<name>A0A558RAC8_9SPHN</name>
<dbReference type="PANTHER" id="PTHR30008:SF0">
    <property type="entry name" value="EXODEOXYRIBONUCLEASE 7 LARGE SUBUNIT"/>
    <property type="match status" value="1"/>
</dbReference>
<keyword evidence="3 5" id="KW-0378">Hydrolase</keyword>
<comment type="caution">
    <text evidence="8">The sequence shown here is derived from an EMBL/GenBank/DDBJ whole genome shotgun (WGS) entry which is preliminary data.</text>
</comment>
<dbReference type="OrthoDB" id="9802795at2"/>
<evidence type="ECO:0000313" key="8">
    <source>
        <dbReference type="EMBL" id="TVV76339.1"/>
    </source>
</evidence>
<accession>A0A558RAC8</accession>
<feature type="domain" description="OB-fold nucleic acid binding" evidence="7">
    <location>
        <begin position="24"/>
        <end position="117"/>
    </location>
</feature>
<keyword evidence="2 5" id="KW-0540">Nuclease</keyword>
<dbReference type="RefSeq" id="WP_145148641.1">
    <property type="nucleotide sequence ID" value="NZ_VNIM01000011.1"/>
</dbReference>
<evidence type="ECO:0000313" key="9">
    <source>
        <dbReference type="Proteomes" id="UP000318681"/>
    </source>
</evidence>
<dbReference type="GO" id="GO:0008855">
    <property type="term" value="F:exodeoxyribonuclease VII activity"/>
    <property type="evidence" value="ECO:0007669"/>
    <property type="project" value="UniProtKB-UniRule"/>
</dbReference>
<comment type="catalytic activity">
    <reaction evidence="5">
        <text>Exonucleolytic cleavage in either 5'- to 3'- or 3'- to 5'-direction to yield nucleoside 5'-phosphates.</text>
        <dbReference type="EC" id="3.1.11.6"/>
    </reaction>
</comment>
<dbReference type="GO" id="GO:0009318">
    <property type="term" value="C:exodeoxyribonuclease VII complex"/>
    <property type="evidence" value="ECO:0007669"/>
    <property type="project" value="UniProtKB-UniRule"/>
</dbReference>
<dbReference type="NCBIfam" id="TIGR00237">
    <property type="entry name" value="xseA"/>
    <property type="match status" value="1"/>
</dbReference>
<evidence type="ECO:0000256" key="3">
    <source>
        <dbReference type="ARBA" id="ARBA00022801"/>
    </source>
</evidence>
<evidence type="ECO:0000256" key="5">
    <source>
        <dbReference type="HAMAP-Rule" id="MF_00378"/>
    </source>
</evidence>
<reference evidence="8 9" key="1">
    <citation type="submission" date="2019-07" db="EMBL/GenBank/DDBJ databases">
        <title>Sphingomonas solaris sp. nov., isolated from a solar panel from Boston, Massachusetts.</title>
        <authorList>
            <person name="Tanner K."/>
            <person name="Pascual J."/>
            <person name="Mancuso C."/>
            <person name="Pereto J."/>
            <person name="Khalil A."/>
            <person name="Vilanova C."/>
        </authorList>
    </citation>
    <scope>NUCLEOTIDE SEQUENCE [LARGE SCALE GENOMIC DNA]</scope>
    <source>
        <strain evidence="8 9">R4DWN</strain>
    </source>
</reference>
<dbReference type="PANTHER" id="PTHR30008">
    <property type="entry name" value="EXODEOXYRIBONUCLEASE 7 LARGE SUBUNIT"/>
    <property type="match status" value="1"/>
</dbReference>
<dbReference type="AlphaFoldDB" id="A0A558RAC8"/>
<evidence type="ECO:0000256" key="1">
    <source>
        <dbReference type="ARBA" id="ARBA00022490"/>
    </source>
</evidence>
<dbReference type="GO" id="GO:0006308">
    <property type="term" value="P:DNA catabolic process"/>
    <property type="evidence" value="ECO:0007669"/>
    <property type="project" value="UniProtKB-UniRule"/>
</dbReference>
<dbReference type="InterPro" id="IPR003753">
    <property type="entry name" value="Exonuc_VII_L"/>
</dbReference>
<proteinExistence type="inferred from homology"/>
<keyword evidence="9" id="KW-1185">Reference proteome</keyword>
<dbReference type="HAMAP" id="MF_00378">
    <property type="entry name" value="Exonuc_7_L"/>
    <property type="match status" value="1"/>
</dbReference>
<feature type="domain" description="Exonuclease VII large subunit C-terminal" evidence="6">
    <location>
        <begin position="396"/>
        <end position="567"/>
    </location>
</feature>
<evidence type="ECO:0000259" key="7">
    <source>
        <dbReference type="Pfam" id="PF13742"/>
    </source>
</evidence>
<evidence type="ECO:0000256" key="2">
    <source>
        <dbReference type="ARBA" id="ARBA00022722"/>
    </source>
</evidence>
<gene>
    <name evidence="5" type="primary">xseA</name>
    <name evidence="8" type="ORF">FOY91_04710</name>
</gene>
<dbReference type="InterPro" id="IPR020579">
    <property type="entry name" value="Exonuc_VII_lsu_C"/>
</dbReference>
<organism evidence="8 9">
    <name type="scientific">Alterirhizorhabdus solaris</name>
    <dbReference type="NCBI Taxonomy" id="2529389"/>
    <lineage>
        <taxon>Bacteria</taxon>
        <taxon>Pseudomonadati</taxon>
        <taxon>Pseudomonadota</taxon>
        <taxon>Alphaproteobacteria</taxon>
        <taxon>Sphingomonadales</taxon>
        <taxon>Rhizorhabdaceae</taxon>
        <taxon>Alterirhizorhabdus</taxon>
    </lineage>
</organism>
<keyword evidence="1 5" id="KW-0963">Cytoplasm</keyword>
<dbReference type="InterPro" id="IPR025824">
    <property type="entry name" value="OB-fold_nuc-bd_dom"/>
</dbReference>
<dbReference type="Proteomes" id="UP000318681">
    <property type="component" value="Unassembled WGS sequence"/>
</dbReference>